<sequence length="577" mass="64607">MPAITIDRFKKSFFPYGLIFTILIGIIICLTTLTIVYASLWRNGNTSSYVYAVENGIISYPVQLPKDGRYVQWTFLHLNDVYELLPLDRGRKGGLARVAYLRKLLKEENPHTYTILAGDLLSPSALSSSTVNGTTLNGKQMIATMNTLGLDLMTFGNHEFDLSEKDLLARMNESTFTWISTNVFRKDSNELFGPSIPHKILTIDSVRILFIGLTIDGTGSYIRYVNQSSLVPHVQGFLNTFPNNTYDVLVAITHLDLQIDTELASKIPQIDLILGGHEHENYYYVRGTTYTPIYKADANAFTVYIHRCAFNLDTKRFRVYSHLAPITSDVPEEKQTAAIANQWFNLGIKGFQTLGYDPLAIVSCLPTGIELDGRSESVRSSTTLLTTLISESMLNLTLDHNTMIGIINGGTVRIDDILRETISQYDVLRTLPFGNIVVALSVPGQLLAQVLTHGISLKGNGMFLAYTRVETNDGGKTWLLNGTDISKSGLNYRVATTSYLRDYTQLNNTNQLLSQLLIQLLLPLLPSPTISAILCVLIKYVFVDLDIFRRGIGFVIKKRGNELIANQWLIMALFFYF</sequence>
<dbReference type="InterPro" id="IPR036907">
    <property type="entry name" value="5'-Nucleotdase_C_sf"/>
</dbReference>
<evidence type="ECO:0000259" key="8">
    <source>
        <dbReference type="Pfam" id="PF02872"/>
    </source>
</evidence>
<evidence type="ECO:0000256" key="1">
    <source>
        <dbReference type="ARBA" id="ARBA00000815"/>
    </source>
</evidence>
<keyword evidence="6" id="KW-0472">Membrane</keyword>
<evidence type="ECO:0000313" key="10">
    <source>
        <dbReference type="Proteomes" id="UP000663852"/>
    </source>
</evidence>
<dbReference type="PANTHER" id="PTHR11575:SF24">
    <property type="entry name" value="5'-NUCLEOTIDASE"/>
    <property type="match status" value="1"/>
</dbReference>
<gene>
    <name evidence="9" type="ORF">EDS130_LOCUS1766</name>
</gene>
<dbReference type="GO" id="GO:0000166">
    <property type="term" value="F:nucleotide binding"/>
    <property type="evidence" value="ECO:0007669"/>
    <property type="project" value="UniProtKB-KW"/>
</dbReference>
<dbReference type="PANTHER" id="PTHR11575">
    <property type="entry name" value="5'-NUCLEOTIDASE-RELATED"/>
    <property type="match status" value="1"/>
</dbReference>
<feature type="transmembrane region" description="Helical" evidence="6">
    <location>
        <begin position="12"/>
        <end position="38"/>
    </location>
</feature>
<name>A0A813NLW9_ADIRI</name>
<dbReference type="GO" id="GO:0008768">
    <property type="term" value="F:UDP-sugar diphosphatase activity"/>
    <property type="evidence" value="ECO:0007669"/>
    <property type="project" value="TreeGrafter"/>
</dbReference>
<keyword evidence="6" id="KW-1133">Transmembrane helix</keyword>
<dbReference type="Gene3D" id="3.90.780.10">
    <property type="entry name" value="5'-Nucleotidase, C-terminal domain"/>
    <property type="match status" value="1"/>
</dbReference>
<feature type="domain" description="5'-Nucleotidase C-terminal" evidence="8">
    <location>
        <begin position="376"/>
        <end position="469"/>
    </location>
</feature>
<dbReference type="InterPro" id="IPR029052">
    <property type="entry name" value="Metallo-depent_PP-like"/>
</dbReference>
<feature type="domain" description="Calcineurin-like phosphoesterase" evidence="7">
    <location>
        <begin position="74"/>
        <end position="280"/>
    </location>
</feature>
<dbReference type="Gene3D" id="3.60.21.10">
    <property type="match status" value="1"/>
</dbReference>
<feature type="transmembrane region" description="Helical" evidence="6">
    <location>
        <begin position="516"/>
        <end position="542"/>
    </location>
</feature>
<keyword evidence="5" id="KW-0378">Hydrolase</keyword>
<organism evidence="9 10">
    <name type="scientific">Adineta ricciae</name>
    <name type="common">Rotifer</name>
    <dbReference type="NCBI Taxonomy" id="249248"/>
    <lineage>
        <taxon>Eukaryota</taxon>
        <taxon>Metazoa</taxon>
        <taxon>Spiralia</taxon>
        <taxon>Gnathifera</taxon>
        <taxon>Rotifera</taxon>
        <taxon>Eurotatoria</taxon>
        <taxon>Bdelloidea</taxon>
        <taxon>Adinetida</taxon>
        <taxon>Adinetidae</taxon>
        <taxon>Adineta</taxon>
    </lineage>
</organism>
<keyword evidence="6" id="KW-0812">Transmembrane</keyword>
<evidence type="ECO:0000256" key="3">
    <source>
        <dbReference type="ARBA" id="ARBA00012643"/>
    </source>
</evidence>
<evidence type="ECO:0000256" key="5">
    <source>
        <dbReference type="RuleBase" id="RU362119"/>
    </source>
</evidence>
<comment type="similarity">
    <text evidence="2 5">Belongs to the 5'-nucleotidase family.</text>
</comment>
<dbReference type="SUPFAM" id="SSF56300">
    <property type="entry name" value="Metallo-dependent phosphatases"/>
    <property type="match status" value="1"/>
</dbReference>
<evidence type="ECO:0000313" key="9">
    <source>
        <dbReference type="EMBL" id="CAF0741580.1"/>
    </source>
</evidence>
<proteinExistence type="inferred from homology"/>
<evidence type="ECO:0000259" key="7">
    <source>
        <dbReference type="Pfam" id="PF00149"/>
    </source>
</evidence>
<evidence type="ECO:0000256" key="2">
    <source>
        <dbReference type="ARBA" id="ARBA00006654"/>
    </source>
</evidence>
<dbReference type="InterPro" id="IPR006179">
    <property type="entry name" value="5_nucleotidase/apyrase"/>
</dbReference>
<dbReference type="InterPro" id="IPR004843">
    <property type="entry name" value="Calcineurin-like_PHP"/>
</dbReference>
<evidence type="ECO:0000256" key="4">
    <source>
        <dbReference type="ARBA" id="ARBA00022729"/>
    </source>
</evidence>
<dbReference type="Proteomes" id="UP000663852">
    <property type="component" value="Unassembled WGS sequence"/>
</dbReference>
<dbReference type="PRINTS" id="PR01607">
    <property type="entry name" value="APYRASEFAMLY"/>
</dbReference>
<comment type="caution">
    <text evidence="9">The sequence shown here is derived from an EMBL/GenBank/DDBJ whole genome shotgun (WGS) entry which is preliminary data.</text>
</comment>
<dbReference type="Pfam" id="PF02872">
    <property type="entry name" value="5_nucleotid_C"/>
    <property type="match status" value="1"/>
</dbReference>
<evidence type="ECO:0000256" key="6">
    <source>
        <dbReference type="SAM" id="Phobius"/>
    </source>
</evidence>
<dbReference type="Pfam" id="PF00149">
    <property type="entry name" value="Metallophos"/>
    <property type="match status" value="1"/>
</dbReference>
<comment type="catalytic activity">
    <reaction evidence="1">
        <text>a ribonucleoside 5'-phosphate + H2O = a ribonucleoside + phosphate</text>
        <dbReference type="Rhea" id="RHEA:12484"/>
        <dbReference type="ChEBI" id="CHEBI:15377"/>
        <dbReference type="ChEBI" id="CHEBI:18254"/>
        <dbReference type="ChEBI" id="CHEBI:43474"/>
        <dbReference type="ChEBI" id="CHEBI:58043"/>
        <dbReference type="EC" id="3.1.3.5"/>
    </reaction>
</comment>
<dbReference type="OrthoDB" id="10252235at2759"/>
<dbReference type="GO" id="GO:0008253">
    <property type="term" value="F:5'-nucleotidase activity"/>
    <property type="evidence" value="ECO:0007669"/>
    <property type="project" value="UniProtKB-EC"/>
</dbReference>
<keyword evidence="5" id="KW-0547">Nucleotide-binding</keyword>
<dbReference type="GO" id="GO:0009166">
    <property type="term" value="P:nucleotide catabolic process"/>
    <property type="evidence" value="ECO:0007669"/>
    <property type="project" value="InterPro"/>
</dbReference>
<dbReference type="AlphaFoldDB" id="A0A813NLW9"/>
<keyword evidence="4" id="KW-0732">Signal</keyword>
<dbReference type="InterPro" id="IPR008334">
    <property type="entry name" value="5'-Nucleotdase_C"/>
</dbReference>
<dbReference type="EC" id="3.1.3.5" evidence="3"/>
<accession>A0A813NLW9</accession>
<dbReference type="EMBL" id="CAJNOJ010000004">
    <property type="protein sequence ID" value="CAF0741580.1"/>
    <property type="molecule type" value="Genomic_DNA"/>
</dbReference>
<protein>
    <recommendedName>
        <fullName evidence="3">5'-nucleotidase</fullName>
        <ecNumber evidence="3">3.1.3.5</ecNumber>
    </recommendedName>
</protein>
<dbReference type="SUPFAM" id="SSF55816">
    <property type="entry name" value="5'-nucleotidase (syn. UDP-sugar hydrolase), C-terminal domain"/>
    <property type="match status" value="1"/>
</dbReference>
<reference evidence="9" key="1">
    <citation type="submission" date="2021-02" db="EMBL/GenBank/DDBJ databases">
        <authorList>
            <person name="Nowell W R."/>
        </authorList>
    </citation>
    <scope>NUCLEOTIDE SEQUENCE</scope>
</reference>